<keyword evidence="3" id="KW-1185">Reference proteome</keyword>
<feature type="transmembrane region" description="Helical" evidence="1">
    <location>
        <begin position="43"/>
        <end position="66"/>
    </location>
</feature>
<protein>
    <submittedName>
        <fullName evidence="2">Uncharacterized protein</fullName>
    </submittedName>
</protein>
<dbReference type="RefSeq" id="WP_343958910.1">
    <property type="nucleotide sequence ID" value="NZ_BAAAMN010000049.1"/>
</dbReference>
<keyword evidence="1" id="KW-0812">Transmembrane</keyword>
<feature type="transmembrane region" description="Helical" evidence="1">
    <location>
        <begin position="129"/>
        <end position="150"/>
    </location>
</feature>
<evidence type="ECO:0000313" key="3">
    <source>
        <dbReference type="Proteomes" id="UP001501461"/>
    </source>
</evidence>
<sequence length="183" mass="19332">MGVSEQSVPTGLHKVAIYGGWAATFILAAWIVLPRVIIGNTVLVAWVMTILLPLILIAVGLIILGVPAARGLTPTKRSVAWLWIALFNAFIVGLFLPDGTIFSAGSHDHATSLVAVLFGSGWEGAGSAIANPAAIIMSVSGIIGAVFSVLDSRQGGPIRTEDEDHFQGQGYFGILGEDEYYQR</sequence>
<comment type="caution">
    <text evidence="2">The sequence shown here is derived from an EMBL/GenBank/DDBJ whole genome shotgun (WGS) entry which is preliminary data.</text>
</comment>
<name>A0ABP5G8X3_9MICC</name>
<feature type="transmembrane region" description="Helical" evidence="1">
    <location>
        <begin position="78"/>
        <end position="96"/>
    </location>
</feature>
<reference evidence="3" key="1">
    <citation type="journal article" date="2019" name="Int. J. Syst. Evol. Microbiol.">
        <title>The Global Catalogue of Microorganisms (GCM) 10K type strain sequencing project: providing services to taxonomists for standard genome sequencing and annotation.</title>
        <authorList>
            <consortium name="The Broad Institute Genomics Platform"/>
            <consortium name="The Broad Institute Genome Sequencing Center for Infectious Disease"/>
            <person name="Wu L."/>
            <person name="Ma J."/>
        </authorList>
    </citation>
    <scope>NUCLEOTIDE SEQUENCE [LARGE SCALE GENOMIC DNA]</scope>
    <source>
        <strain evidence="3">JCM 13595</strain>
    </source>
</reference>
<accession>A0ABP5G8X3</accession>
<keyword evidence="1" id="KW-0472">Membrane</keyword>
<gene>
    <name evidence="2" type="ORF">GCM10009720_23570</name>
</gene>
<dbReference type="EMBL" id="BAAAMN010000049">
    <property type="protein sequence ID" value="GAA2042268.1"/>
    <property type="molecule type" value="Genomic_DNA"/>
</dbReference>
<keyword evidence="1" id="KW-1133">Transmembrane helix</keyword>
<evidence type="ECO:0000313" key="2">
    <source>
        <dbReference type="EMBL" id="GAA2042268.1"/>
    </source>
</evidence>
<feature type="transmembrane region" description="Helical" evidence="1">
    <location>
        <begin position="15"/>
        <end position="37"/>
    </location>
</feature>
<proteinExistence type="predicted"/>
<dbReference type="Proteomes" id="UP001501461">
    <property type="component" value="Unassembled WGS sequence"/>
</dbReference>
<organism evidence="2 3">
    <name type="scientific">Yaniella flava</name>
    <dbReference type="NCBI Taxonomy" id="287930"/>
    <lineage>
        <taxon>Bacteria</taxon>
        <taxon>Bacillati</taxon>
        <taxon>Actinomycetota</taxon>
        <taxon>Actinomycetes</taxon>
        <taxon>Micrococcales</taxon>
        <taxon>Micrococcaceae</taxon>
        <taxon>Yaniella</taxon>
    </lineage>
</organism>
<evidence type="ECO:0000256" key="1">
    <source>
        <dbReference type="SAM" id="Phobius"/>
    </source>
</evidence>